<dbReference type="GO" id="GO:0070990">
    <property type="term" value="F:snRNP binding"/>
    <property type="evidence" value="ECO:0007669"/>
    <property type="project" value="TreeGrafter"/>
</dbReference>
<gene>
    <name evidence="13" type="ORF">TrCOL_g13432</name>
</gene>
<keyword evidence="14" id="KW-1185">Reference proteome</keyword>
<dbReference type="EMBL" id="BRYA01000145">
    <property type="protein sequence ID" value="GMI41247.1"/>
    <property type="molecule type" value="Genomic_DNA"/>
</dbReference>
<dbReference type="InterPro" id="IPR010920">
    <property type="entry name" value="LSM_dom_sf"/>
</dbReference>
<dbReference type="GO" id="GO:0003723">
    <property type="term" value="F:RNA binding"/>
    <property type="evidence" value="ECO:0007669"/>
    <property type="project" value="UniProtKB-KW"/>
</dbReference>
<dbReference type="InterPro" id="IPR047575">
    <property type="entry name" value="Sm"/>
</dbReference>
<accession>A0A9W7GDD8</accession>
<dbReference type="Gene3D" id="2.30.30.100">
    <property type="match status" value="1"/>
</dbReference>
<keyword evidence="6" id="KW-0694">RNA-binding</keyword>
<dbReference type="PANTHER" id="PTHR10701:SF0">
    <property type="entry name" value="SMALL NUCLEAR RIBONUCLEOPROTEIN-ASSOCIATED PROTEIN B"/>
    <property type="match status" value="1"/>
</dbReference>
<organism evidence="13 14">
    <name type="scientific">Triparma columacea</name>
    <dbReference type="NCBI Taxonomy" id="722753"/>
    <lineage>
        <taxon>Eukaryota</taxon>
        <taxon>Sar</taxon>
        <taxon>Stramenopiles</taxon>
        <taxon>Ochrophyta</taxon>
        <taxon>Bolidophyceae</taxon>
        <taxon>Parmales</taxon>
        <taxon>Triparmaceae</taxon>
        <taxon>Triparma</taxon>
    </lineage>
</organism>
<evidence type="ECO:0000256" key="7">
    <source>
        <dbReference type="ARBA" id="ARBA00023187"/>
    </source>
</evidence>
<evidence type="ECO:0000256" key="3">
    <source>
        <dbReference type="ARBA" id="ARBA00009123"/>
    </source>
</evidence>
<evidence type="ECO:0000256" key="1">
    <source>
        <dbReference type="ARBA" id="ARBA00004123"/>
    </source>
</evidence>
<comment type="subcellular location">
    <subcellularLocation>
        <location evidence="2">Cytoplasm</location>
    </subcellularLocation>
    <subcellularLocation>
        <location evidence="1">Nucleus</location>
    </subcellularLocation>
</comment>
<dbReference type="SMART" id="SM00651">
    <property type="entry name" value="Sm"/>
    <property type="match status" value="1"/>
</dbReference>
<keyword evidence="7" id="KW-0508">mRNA splicing</keyword>
<keyword evidence="9" id="KW-0687">Ribonucleoprotein</keyword>
<evidence type="ECO:0000256" key="6">
    <source>
        <dbReference type="ARBA" id="ARBA00022884"/>
    </source>
</evidence>
<evidence type="ECO:0000313" key="13">
    <source>
        <dbReference type="EMBL" id="GMI41247.1"/>
    </source>
</evidence>
<dbReference type="GO" id="GO:0005737">
    <property type="term" value="C:cytoplasm"/>
    <property type="evidence" value="ECO:0007669"/>
    <property type="project" value="UniProtKB-SubCell"/>
</dbReference>
<dbReference type="InterPro" id="IPR001163">
    <property type="entry name" value="Sm_dom_euk/arc"/>
</dbReference>
<dbReference type="AlphaFoldDB" id="A0A9W7GDD8"/>
<evidence type="ECO:0000256" key="11">
    <source>
        <dbReference type="SAM" id="MobiDB-lite"/>
    </source>
</evidence>
<sequence length="148" mass="15246">MPSAPKQGAHGKASKLLTLIDCRLNVTLNDRRNLIGTFLAFDKHLNLVLSDTEEVRSITTPSPPGLPSTKVEKKLRRSLGLVILRGENVVCVTVEGPKPPKPTKRVATGGPGGATGMGRGQPTMGGPQQGLGAGGVYGVGGGGMGRGR</sequence>
<dbReference type="PROSITE" id="PS52002">
    <property type="entry name" value="SM"/>
    <property type="match status" value="1"/>
</dbReference>
<dbReference type="GO" id="GO:0005687">
    <property type="term" value="C:U4 snRNP"/>
    <property type="evidence" value="ECO:0007669"/>
    <property type="project" value="TreeGrafter"/>
</dbReference>
<dbReference type="Pfam" id="PF01423">
    <property type="entry name" value="LSM"/>
    <property type="match status" value="1"/>
</dbReference>
<feature type="domain" description="Sm" evidence="12">
    <location>
        <begin position="11"/>
        <end position="98"/>
    </location>
</feature>
<proteinExistence type="inferred from homology"/>
<dbReference type="CDD" id="cd01717">
    <property type="entry name" value="Sm_B"/>
    <property type="match status" value="1"/>
</dbReference>
<evidence type="ECO:0000256" key="10">
    <source>
        <dbReference type="ARBA" id="ARBA00041355"/>
    </source>
</evidence>
<feature type="region of interest" description="Disordered" evidence="11">
    <location>
        <begin position="94"/>
        <end position="148"/>
    </location>
</feature>
<reference evidence="14" key="1">
    <citation type="journal article" date="2023" name="Commun. Biol.">
        <title>Genome analysis of Parmales, the sister group of diatoms, reveals the evolutionary specialization of diatoms from phago-mixotrophs to photoautotrophs.</title>
        <authorList>
            <person name="Ban H."/>
            <person name="Sato S."/>
            <person name="Yoshikawa S."/>
            <person name="Yamada K."/>
            <person name="Nakamura Y."/>
            <person name="Ichinomiya M."/>
            <person name="Sato N."/>
            <person name="Blanc-Mathieu R."/>
            <person name="Endo H."/>
            <person name="Kuwata A."/>
            <person name="Ogata H."/>
        </authorList>
    </citation>
    <scope>NUCLEOTIDE SEQUENCE [LARGE SCALE GENOMIC DNA]</scope>
</reference>
<dbReference type="GO" id="GO:0046540">
    <property type="term" value="C:U4/U6 x U5 tri-snRNP complex"/>
    <property type="evidence" value="ECO:0007669"/>
    <property type="project" value="TreeGrafter"/>
</dbReference>
<keyword evidence="8" id="KW-0539">Nucleus</keyword>
<evidence type="ECO:0000313" key="14">
    <source>
        <dbReference type="Proteomes" id="UP001165065"/>
    </source>
</evidence>
<comment type="caution">
    <text evidence="13">The sequence shown here is derived from an EMBL/GenBank/DDBJ whole genome shotgun (WGS) entry which is preliminary data.</text>
</comment>
<dbReference type="SUPFAM" id="SSF50182">
    <property type="entry name" value="Sm-like ribonucleoproteins"/>
    <property type="match status" value="1"/>
</dbReference>
<evidence type="ECO:0000256" key="9">
    <source>
        <dbReference type="ARBA" id="ARBA00023274"/>
    </source>
</evidence>
<feature type="compositionally biased region" description="Gly residues" evidence="11">
    <location>
        <begin position="127"/>
        <end position="148"/>
    </location>
</feature>
<dbReference type="OrthoDB" id="2020720at2759"/>
<dbReference type="InterPro" id="IPR050914">
    <property type="entry name" value="snRNP_SmB/NAA38-like"/>
</dbReference>
<dbReference type="GO" id="GO:0071004">
    <property type="term" value="C:U2-type prespliceosome"/>
    <property type="evidence" value="ECO:0007669"/>
    <property type="project" value="TreeGrafter"/>
</dbReference>
<keyword evidence="4" id="KW-0963">Cytoplasm</keyword>
<protein>
    <recommendedName>
        <fullName evidence="10">Sm protein B</fullName>
    </recommendedName>
</protein>
<evidence type="ECO:0000256" key="4">
    <source>
        <dbReference type="ARBA" id="ARBA00022490"/>
    </source>
</evidence>
<dbReference type="GO" id="GO:0000398">
    <property type="term" value="P:mRNA splicing, via spliceosome"/>
    <property type="evidence" value="ECO:0007669"/>
    <property type="project" value="TreeGrafter"/>
</dbReference>
<dbReference type="Proteomes" id="UP001165065">
    <property type="component" value="Unassembled WGS sequence"/>
</dbReference>
<name>A0A9W7GDD8_9STRA</name>
<dbReference type="GO" id="GO:0071013">
    <property type="term" value="C:catalytic step 2 spliceosome"/>
    <property type="evidence" value="ECO:0007669"/>
    <property type="project" value="TreeGrafter"/>
</dbReference>
<evidence type="ECO:0000256" key="8">
    <source>
        <dbReference type="ARBA" id="ARBA00023242"/>
    </source>
</evidence>
<evidence type="ECO:0000256" key="5">
    <source>
        <dbReference type="ARBA" id="ARBA00022664"/>
    </source>
</evidence>
<dbReference type="PANTHER" id="PTHR10701">
    <property type="entry name" value="SMALL NUCLEAR RIBONUCLEOPROTEIN-ASSOCIATED PROTEIN B AND N"/>
    <property type="match status" value="1"/>
</dbReference>
<dbReference type="GO" id="GO:0005686">
    <property type="term" value="C:U2 snRNP"/>
    <property type="evidence" value="ECO:0007669"/>
    <property type="project" value="TreeGrafter"/>
</dbReference>
<dbReference type="GO" id="GO:0005682">
    <property type="term" value="C:U5 snRNP"/>
    <property type="evidence" value="ECO:0007669"/>
    <property type="project" value="TreeGrafter"/>
</dbReference>
<comment type="similarity">
    <text evidence="3">Belongs to the snRNP SmB/SmN family.</text>
</comment>
<feature type="compositionally biased region" description="Gly residues" evidence="11">
    <location>
        <begin position="109"/>
        <end position="119"/>
    </location>
</feature>
<evidence type="ECO:0000256" key="2">
    <source>
        <dbReference type="ARBA" id="ARBA00004496"/>
    </source>
</evidence>
<evidence type="ECO:0000259" key="12">
    <source>
        <dbReference type="PROSITE" id="PS52002"/>
    </source>
</evidence>
<keyword evidence="5" id="KW-0507">mRNA processing</keyword>
<dbReference type="GO" id="GO:0005685">
    <property type="term" value="C:U1 snRNP"/>
    <property type="evidence" value="ECO:0007669"/>
    <property type="project" value="TreeGrafter"/>
</dbReference>